<dbReference type="Gene3D" id="2.40.50.100">
    <property type="match status" value="1"/>
</dbReference>
<accession>A0ABV2AZN6</accession>
<gene>
    <name evidence="5" type="ORF">SADO_07657</name>
</gene>
<evidence type="ECO:0000313" key="5">
    <source>
        <dbReference type="EMBL" id="MES1929114.1"/>
    </source>
</evidence>
<feature type="domain" description="CusB-like beta-barrel" evidence="4">
    <location>
        <begin position="165"/>
        <end position="230"/>
    </location>
</feature>
<feature type="region of interest" description="Disordered" evidence="2">
    <location>
        <begin position="221"/>
        <end position="240"/>
    </location>
</feature>
<name>A0ABV2AZN6_9GAMM</name>
<proteinExistence type="inferred from homology"/>
<dbReference type="InterPro" id="IPR006143">
    <property type="entry name" value="RND_pump_MFP"/>
</dbReference>
<evidence type="ECO:0000259" key="4">
    <source>
        <dbReference type="Pfam" id="PF25954"/>
    </source>
</evidence>
<evidence type="ECO:0000313" key="6">
    <source>
        <dbReference type="Proteomes" id="UP001460888"/>
    </source>
</evidence>
<comment type="caution">
    <text evidence="5">The sequence shown here is derived from an EMBL/GenBank/DDBJ whole genome shotgun (WGS) entry which is preliminary data.</text>
</comment>
<dbReference type="Gene3D" id="2.40.30.170">
    <property type="match status" value="1"/>
</dbReference>
<sequence length="240" mass="26086">MAWVVGCAALVITSGAQADQRAKIEAIEGTVISTELSGRIAKLPFRPGDSFKKGAELAELDCTLYHAERDRVSAQLQSARKTLENRRRLAELRSIGKLEVDLAELAVRESSAEQRIASINVKRCSINAPFSGRVVKLHSRQGQSVKAQEKLMEIVGSDLEARVIVPARWLSWIEKDQGVELAVEETGETVSGKVTRIGAAVDPVSHTIPVWASLKESSSLRPGMSGVARFPDRPDSTSTE</sequence>
<dbReference type="Proteomes" id="UP001460888">
    <property type="component" value="Unassembled WGS sequence"/>
</dbReference>
<feature type="compositionally biased region" description="Basic and acidic residues" evidence="2">
    <location>
        <begin position="230"/>
        <end position="240"/>
    </location>
</feature>
<comment type="similarity">
    <text evidence="1">Belongs to the membrane fusion protein (MFP) (TC 8.A.1) family.</text>
</comment>
<dbReference type="Pfam" id="PF25954">
    <property type="entry name" value="Beta-barrel_RND_2"/>
    <property type="match status" value="1"/>
</dbReference>
<evidence type="ECO:0000256" key="1">
    <source>
        <dbReference type="ARBA" id="ARBA00009477"/>
    </source>
</evidence>
<dbReference type="EMBL" id="APND01000002">
    <property type="protein sequence ID" value="MES1929114.1"/>
    <property type="molecule type" value="Genomic_DNA"/>
</dbReference>
<dbReference type="PANTHER" id="PTHR30469">
    <property type="entry name" value="MULTIDRUG RESISTANCE PROTEIN MDTA"/>
    <property type="match status" value="1"/>
</dbReference>
<dbReference type="InterPro" id="IPR058625">
    <property type="entry name" value="MdtA-like_BSH"/>
</dbReference>
<protein>
    <submittedName>
        <fullName evidence="5">AcrA-like protein</fullName>
    </submittedName>
</protein>
<dbReference type="NCBIfam" id="TIGR01730">
    <property type="entry name" value="RND_mfp"/>
    <property type="match status" value="1"/>
</dbReference>
<organism evidence="5 6">
    <name type="scientific">Salinisphaera dokdonensis CL-ES53</name>
    <dbReference type="NCBI Taxonomy" id="1304272"/>
    <lineage>
        <taxon>Bacteria</taxon>
        <taxon>Pseudomonadati</taxon>
        <taxon>Pseudomonadota</taxon>
        <taxon>Gammaproteobacteria</taxon>
        <taxon>Salinisphaerales</taxon>
        <taxon>Salinisphaeraceae</taxon>
        <taxon>Salinisphaera</taxon>
    </lineage>
</organism>
<dbReference type="InterPro" id="IPR058792">
    <property type="entry name" value="Beta-barrel_RND_2"/>
</dbReference>
<keyword evidence="6" id="KW-1185">Reference proteome</keyword>
<dbReference type="Pfam" id="PF25917">
    <property type="entry name" value="BSH_RND"/>
    <property type="match status" value="1"/>
</dbReference>
<evidence type="ECO:0000259" key="3">
    <source>
        <dbReference type="Pfam" id="PF25917"/>
    </source>
</evidence>
<reference evidence="5 6" key="1">
    <citation type="submission" date="2013-03" db="EMBL/GenBank/DDBJ databases">
        <title>Salinisphaera dokdonensis CL-ES53 Genome Sequencing.</title>
        <authorList>
            <person name="Li C."/>
            <person name="Lai Q."/>
            <person name="Shao Z."/>
        </authorList>
    </citation>
    <scope>NUCLEOTIDE SEQUENCE [LARGE SCALE GENOMIC DNA]</scope>
    <source>
        <strain evidence="5 6">CL-ES53</strain>
    </source>
</reference>
<feature type="domain" description="Multidrug resistance protein MdtA-like barrel-sandwich hybrid" evidence="3">
    <location>
        <begin position="33"/>
        <end position="154"/>
    </location>
</feature>
<dbReference type="Gene3D" id="1.10.287.470">
    <property type="entry name" value="Helix hairpin bin"/>
    <property type="match status" value="1"/>
</dbReference>
<dbReference type="SUPFAM" id="SSF111369">
    <property type="entry name" value="HlyD-like secretion proteins"/>
    <property type="match status" value="1"/>
</dbReference>
<evidence type="ECO:0000256" key="2">
    <source>
        <dbReference type="SAM" id="MobiDB-lite"/>
    </source>
</evidence>